<dbReference type="AlphaFoldDB" id="A0A1G8LTC6"/>
<reference evidence="2 3" key="1">
    <citation type="submission" date="2016-10" db="EMBL/GenBank/DDBJ databases">
        <authorList>
            <person name="de Groot N.N."/>
        </authorList>
    </citation>
    <scope>NUCLEOTIDE SEQUENCE [LARGE SCALE GENOMIC DNA]</scope>
    <source>
        <strain evidence="2 3">CGMCC 1.5058</strain>
    </source>
</reference>
<dbReference type="EMBL" id="FNDZ01000003">
    <property type="protein sequence ID" value="SDI58959.1"/>
    <property type="molecule type" value="Genomic_DNA"/>
</dbReference>
<organism evidence="2 3">
    <name type="scientific">Proteiniclasticum ruminis</name>
    <dbReference type="NCBI Taxonomy" id="398199"/>
    <lineage>
        <taxon>Bacteria</taxon>
        <taxon>Bacillati</taxon>
        <taxon>Bacillota</taxon>
        <taxon>Clostridia</taxon>
        <taxon>Eubacteriales</taxon>
        <taxon>Clostridiaceae</taxon>
        <taxon>Proteiniclasticum</taxon>
    </lineage>
</organism>
<accession>A0A1G8LTC6</accession>
<protein>
    <submittedName>
        <fullName evidence="2">Uncharacterized protein</fullName>
    </submittedName>
</protein>
<sequence length="373" mass="41182">MNSENEIKESDIVNMLEDTTAFILKEKLELFQSAASASVSANHLTNGVEFWKWMGRNYPTKFGTAELIQKTMQENPAWARLQIQGKGLEWDFMTKKRGELENIHYKFVAGDSPTQPGTDVDKIGLFTRRVKERFQMKAYTGAGNPDLSNTPKTAKVIVPKEKISYVKRQGHNPEGFSTKKGIIKKTDQRVKAAQSGAEIHTYNVSNVSAAMAKAGAMGCVVGVTTESVFSYKRWKMGELSDKQYFTEVLKAGGDAGLTATASSGIMIPVSAAITAAGGTALVTIPVGIVVGGLVNKVVAPIFARGDYKKILSKSKYYQNLEGFYSDMTASMKSSAEFYEEFIFSMKNQQRENNKLKKESDMLDIQLSNLYDSI</sequence>
<keyword evidence="1" id="KW-0175">Coiled coil</keyword>
<evidence type="ECO:0000313" key="3">
    <source>
        <dbReference type="Proteomes" id="UP000183255"/>
    </source>
</evidence>
<evidence type="ECO:0000256" key="1">
    <source>
        <dbReference type="SAM" id="Coils"/>
    </source>
</evidence>
<name>A0A1G8LTC6_9CLOT</name>
<dbReference type="RefSeq" id="WP_031575169.1">
    <property type="nucleotide sequence ID" value="NZ_FNDZ01000003.1"/>
</dbReference>
<evidence type="ECO:0000313" key="2">
    <source>
        <dbReference type="EMBL" id="SDI58959.1"/>
    </source>
</evidence>
<proteinExistence type="predicted"/>
<feature type="coiled-coil region" evidence="1">
    <location>
        <begin position="338"/>
        <end position="365"/>
    </location>
</feature>
<dbReference type="Proteomes" id="UP000183255">
    <property type="component" value="Unassembled WGS sequence"/>
</dbReference>
<gene>
    <name evidence="2" type="ORF">SAMN05421804_103180</name>
</gene>